<evidence type="ECO:0000256" key="1">
    <source>
        <dbReference type="ARBA" id="ARBA00023118"/>
    </source>
</evidence>
<dbReference type="AlphaFoldDB" id="A0A1W1EK50"/>
<organism evidence="3">
    <name type="scientific">hydrothermal vent metagenome</name>
    <dbReference type="NCBI Taxonomy" id="652676"/>
    <lineage>
        <taxon>unclassified sequences</taxon>
        <taxon>metagenomes</taxon>
        <taxon>ecological metagenomes</taxon>
    </lineage>
</organism>
<dbReference type="NCBIfam" id="TIGR01894">
    <property type="entry name" value="cas_TM1795_cmr1"/>
    <property type="match status" value="1"/>
</dbReference>
<accession>A0A1W1EK50</accession>
<feature type="domain" description="CRISPR type III-associated protein" evidence="2">
    <location>
        <begin position="7"/>
        <end position="48"/>
    </location>
</feature>
<evidence type="ECO:0000259" key="2">
    <source>
        <dbReference type="Pfam" id="PF03787"/>
    </source>
</evidence>
<dbReference type="Pfam" id="PF03787">
    <property type="entry name" value="RAMPs"/>
    <property type="match status" value="1"/>
</dbReference>
<name>A0A1W1EK50_9ZZZZ</name>
<dbReference type="InterPro" id="IPR007522">
    <property type="entry name" value="CRISPR-assoc_prot_TM1795"/>
</dbReference>
<protein>
    <submittedName>
        <fullName evidence="3">CRISPR-associated RAMP Cmr1</fullName>
    </submittedName>
</protein>
<gene>
    <name evidence="3" type="ORF">MNB_SV-15-1276</name>
</gene>
<dbReference type="GO" id="GO:0051607">
    <property type="term" value="P:defense response to virus"/>
    <property type="evidence" value="ECO:0007669"/>
    <property type="project" value="UniProtKB-KW"/>
</dbReference>
<evidence type="ECO:0000313" key="3">
    <source>
        <dbReference type="EMBL" id="SHO81241.1"/>
    </source>
</evidence>
<dbReference type="InterPro" id="IPR005537">
    <property type="entry name" value="RAMP_III_fam"/>
</dbReference>
<keyword evidence="1" id="KW-0051">Antiviral defense</keyword>
<proteinExistence type="predicted"/>
<reference evidence="3" key="1">
    <citation type="submission" date="2016-10" db="EMBL/GenBank/DDBJ databases">
        <authorList>
            <person name="de Groot N.N."/>
        </authorList>
    </citation>
    <scope>NUCLEOTIDE SEQUENCE</scope>
</reference>
<sequence length="53" mass="6197">MEKIVFECETITPIFMYGADATIPELRPASIKGVMRFWWRAIHGDLKLDELKE</sequence>
<dbReference type="EMBL" id="FRYL01000034">
    <property type="protein sequence ID" value="SHO81241.1"/>
    <property type="molecule type" value="Genomic_DNA"/>
</dbReference>